<keyword evidence="3" id="KW-1185">Reference proteome</keyword>
<comment type="caution">
    <text evidence="2">The sequence shown here is derived from an EMBL/GenBank/DDBJ whole genome shotgun (WGS) entry which is preliminary data.</text>
</comment>
<dbReference type="Pfam" id="PF00078">
    <property type="entry name" value="RVT_1"/>
    <property type="match status" value="1"/>
</dbReference>
<accession>A0AAW1V7S9</accession>
<gene>
    <name evidence="2" type="ORF">WA026_016544</name>
</gene>
<dbReference type="PROSITE" id="PS50878">
    <property type="entry name" value="RT_POL"/>
    <property type="match status" value="1"/>
</dbReference>
<reference evidence="2 3" key="1">
    <citation type="submission" date="2023-03" db="EMBL/GenBank/DDBJ databases">
        <title>Genome insight into feeding habits of ladybird beetles.</title>
        <authorList>
            <person name="Li H.-S."/>
            <person name="Huang Y.-H."/>
            <person name="Pang H."/>
        </authorList>
    </citation>
    <scope>NUCLEOTIDE SEQUENCE [LARGE SCALE GENOMIC DNA]</scope>
    <source>
        <strain evidence="2">SYSU_2023b</strain>
        <tissue evidence="2">Whole body</tissue>
    </source>
</reference>
<dbReference type="Gene3D" id="3.30.70.270">
    <property type="match status" value="1"/>
</dbReference>
<dbReference type="GO" id="GO:0071897">
    <property type="term" value="P:DNA biosynthetic process"/>
    <property type="evidence" value="ECO:0007669"/>
    <property type="project" value="UniProtKB-ARBA"/>
</dbReference>
<protein>
    <recommendedName>
        <fullName evidence="1">Reverse transcriptase domain-containing protein</fullName>
    </recommendedName>
</protein>
<dbReference type="InterPro" id="IPR043502">
    <property type="entry name" value="DNA/RNA_pol_sf"/>
</dbReference>
<feature type="domain" description="Reverse transcriptase" evidence="1">
    <location>
        <begin position="1"/>
        <end position="173"/>
    </location>
</feature>
<dbReference type="InterPro" id="IPR000477">
    <property type="entry name" value="RT_dom"/>
</dbReference>
<dbReference type="EMBL" id="JARQZJ010000130">
    <property type="protein sequence ID" value="KAK9891747.1"/>
    <property type="molecule type" value="Genomic_DNA"/>
</dbReference>
<dbReference type="AlphaFoldDB" id="A0AAW1V7S9"/>
<proteinExistence type="predicted"/>
<evidence type="ECO:0000259" key="1">
    <source>
        <dbReference type="PROSITE" id="PS50878"/>
    </source>
</evidence>
<dbReference type="PANTHER" id="PTHR47027">
    <property type="entry name" value="REVERSE TRANSCRIPTASE DOMAIN-CONTAINING PROTEIN"/>
    <property type="match status" value="1"/>
</dbReference>
<dbReference type="Proteomes" id="UP001431783">
    <property type="component" value="Unassembled WGS sequence"/>
</dbReference>
<name>A0AAW1V7S9_9CUCU</name>
<evidence type="ECO:0000313" key="2">
    <source>
        <dbReference type="EMBL" id="KAK9891747.1"/>
    </source>
</evidence>
<dbReference type="InterPro" id="IPR043128">
    <property type="entry name" value="Rev_trsase/Diguanyl_cyclase"/>
</dbReference>
<dbReference type="SUPFAM" id="SSF56672">
    <property type="entry name" value="DNA/RNA polymerases"/>
    <property type="match status" value="1"/>
</dbReference>
<dbReference type="PANTHER" id="PTHR47027:SF20">
    <property type="entry name" value="REVERSE TRANSCRIPTASE-LIKE PROTEIN WITH RNA-DIRECTED DNA POLYMERASE DOMAIN"/>
    <property type="match status" value="1"/>
</dbReference>
<sequence>MCFIDLLKAFDRVQLSDIIHLLYNRQIPRNIIKTIENIYTANKIQARLDGELTTQIPVRSGIRQGDSLSPLLFNIIMDEIIKKVRGMRGYKMGDKEISILCYADDAVLIAENEDDLQRLLHQFNLTAKSFNMIISASKTKCMTTSKTPLRCKLEVDGKSIQQEMKFKYLGIEISSYGDVEAEVREQATKAARIAGCLNDTIWRNKHIGIEAKARIYKATVRPIMTYTAETRPETTKTRRLLETTEMKVLRRITGKTLLNRERSENVRNMCKVDSINDWVLNRKQEWNDHINRMDDRRIVRIARDKYPLGRRSVGRPRKRWNDNLNVP</sequence>
<evidence type="ECO:0000313" key="3">
    <source>
        <dbReference type="Proteomes" id="UP001431783"/>
    </source>
</evidence>
<organism evidence="2 3">
    <name type="scientific">Henosepilachna vigintioctopunctata</name>
    <dbReference type="NCBI Taxonomy" id="420089"/>
    <lineage>
        <taxon>Eukaryota</taxon>
        <taxon>Metazoa</taxon>
        <taxon>Ecdysozoa</taxon>
        <taxon>Arthropoda</taxon>
        <taxon>Hexapoda</taxon>
        <taxon>Insecta</taxon>
        <taxon>Pterygota</taxon>
        <taxon>Neoptera</taxon>
        <taxon>Endopterygota</taxon>
        <taxon>Coleoptera</taxon>
        <taxon>Polyphaga</taxon>
        <taxon>Cucujiformia</taxon>
        <taxon>Coccinelloidea</taxon>
        <taxon>Coccinellidae</taxon>
        <taxon>Epilachninae</taxon>
        <taxon>Epilachnini</taxon>
        <taxon>Henosepilachna</taxon>
    </lineage>
</organism>